<dbReference type="EMBL" id="QMQV01000116">
    <property type="protein sequence ID" value="RLE47615.1"/>
    <property type="molecule type" value="Genomic_DNA"/>
</dbReference>
<evidence type="ECO:0000313" key="2">
    <source>
        <dbReference type="Proteomes" id="UP000278475"/>
    </source>
</evidence>
<dbReference type="InterPro" id="IPR024047">
    <property type="entry name" value="MM3350-like_sf"/>
</dbReference>
<dbReference type="SUPFAM" id="SSF159941">
    <property type="entry name" value="MM3350-like"/>
    <property type="match status" value="1"/>
</dbReference>
<proteinExistence type="predicted"/>
<organism evidence="1 2">
    <name type="scientific">Thermoproteota archaeon</name>
    <dbReference type="NCBI Taxonomy" id="2056631"/>
    <lineage>
        <taxon>Archaea</taxon>
        <taxon>Thermoproteota</taxon>
    </lineage>
</organism>
<dbReference type="Proteomes" id="UP000278475">
    <property type="component" value="Unassembled WGS sequence"/>
</dbReference>
<reference evidence="1 2" key="1">
    <citation type="submission" date="2018-06" db="EMBL/GenBank/DDBJ databases">
        <title>Extensive metabolic versatility and redundancy in microbially diverse, dynamic hydrothermal sediments.</title>
        <authorList>
            <person name="Dombrowski N."/>
            <person name="Teske A."/>
            <person name="Baker B.J."/>
        </authorList>
    </citation>
    <scope>NUCLEOTIDE SEQUENCE [LARGE SCALE GENOMIC DNA]</scope>
    <source>
        <strain evidence="1">B66_G16</strain>
    </source>
</reference>
<dbReference type="Gene3D" id="3.10.290.30">
    <property type="entry name" value="MM3350-like"/>
    <property type="match status" value="1"/>
</dbReference>
<accession>A0A497ELE7</accession>
<evidence type="ECO:0000313" key="1">
    <source>
        <dbReference type="EMBL" id="RLE47615.1"/>
    </source>
</evidence>
<sequence length="235" mass="26613">MVREVSIGRCIFCNGTFSKGEMTKHLKSCKQRKVMLESSSKKKSLKTKIFHVMVEGRFLPQYWLHLEASANATLKDLDEFLRDIWVECCGHMSAFTIRGVRYVTGAGIDSMWMEMGFVPGGRDMNVPLKKVLSPRLKFYYEYDFGTPTELVLKVVAERKGEITGKPIQLLARNEPPLIRCEVCGKIATWVCSQCIGENKGWLCDKCARKHKCGKDMLLPVVNSPRVGMCGYTGEK</sequence>
<protein>
    <submittedName>
        <fullName evidence="1">Uncharacterized protein</fullName>
    </submittedName>
</protein>
<gene>
    <name evidence="1" type="ORF">DRJ31_08595</name>
</gene>
<comment type="caution">
    <text evidence="1">The sequence shown here is derived from an EMBL/GenBank/DDBJ whole genome shotgun (WGS) entry which is preliminary data.</text>
</comment>
<dbReference type="AlphaFoldDB" id="A0A497ELE7"/>
<name>A0A497ELE7_9CREN</name>